<name>A0AB36CSG6_9PSED</name>
<protein>
    <submittedName>
        <fullName evidence="1">Uncharacterized protein</fullName>
    </submittedName>
</protein>
<gene>
    <name evidence="1" type="ORF">HBO26_06625</name>
</gene>
<dbReference type="AlphaFoldDB" id="A0AB36CSG6"/>
<accession>A0AB36CSG6</accession>
<dbReference type="Proteomes" id="UP000548707">
    <property type="component" value="Unassembled WGS sequence"/>
</dbReference>
<reference evidence="1 2" key="1">
    <citation type="journal article" date="2020" name="Front. Microbiol.">
        <title>Genetic Organization of the aprX-lipA2 Operon Affects the Proteolytic Potential of Pseudomonas Species in Milk.</title>
        <authorList>
            <person name="Maier C."/>
            <person name="Huptas C."/>
            <person name="von Neubeck M."/>
            <person name="Scherer S."/>
            <person name="Wenning M."/>
            <person name="Lucking G."/>
        </authorList>
    </citation>
    <scope>NUCLEOTIDE SEQUENCE [LARGE SCALE GENOMIC DNA]</scope>
    <source>
        <strain evidence="1 2">WS 5114</strain>
    </source>
</reference>
<organism evidence="1 2">
    <name type="scientific">Pseudomonas mandelii</name>
    <dbReference type="NCBI Taxonomy" id="75612"/>
    <lineage>
        <taxon>Bacteria</taxon>
        <taxon>Pseudomonadati</taxon>
        <taxon>Pseudomonadota</taxon>
        <taxon>Gammaproteobacteria</taxon>
        <taxon>Pseudomonadales</taxon>
        <taxon>Pseudomonadaceae</taxon>
        <taxon>Pseudomonas</taxon>
    </lineage>
</organism>
<sequence length="137" mass="15380">MSNYIVVHKPTQLILKVIASSTPPTPDKNNSFHEASIVVLNHYYKLHKKALVKGVQVSIGELMHSCPSFHDQVSKGKQSKVQLVTARIRNELAPASVDRESSIQHWVNSNPDANYHDLSDKFLTGTLVAKAYLNKYR</sequence>
<evidence type="ECO:0000313" key="2">
    <source>
        <dbReference type="Proteomes" id="UP000548707"/>
    </source>
</evidence>
<proteinExistence type="predicted"/>
<dbReference type="RefSeq" id="WP_169856779.1">
    <property type="nucleotide sequence ID" value="NZ_JAAQXV010000002.1"/>
</dbReference>
<dbReference type="EMBL" id="JAAQXV010000002">
    <property type="protein sequence ID" value="NMZ78971.1"/>
    <property type="molecule type" value="Genomic_DNA"/>
</dbReference>
<comment type="caution">
    <text evidence="1">The sequence shown here is derived from an EMBL/GenBank/DDBJ whole genome shotgun (WGS) entry which is preliminary data.</text>
</comment>
<evidence type="ECO:0000313" key="1">
    <source>
        <dbReference type="EMBL" id="NMZ78971.1"/>
    </source>
</evidence>